<reference evidence="14 15" key="1">
    <citation type="submission" date="2017-04" db="EMBL/GenBank/DDBJ databases">
        <authorList>
            <person name="Afonso C.L."/>
            <person name="Miller P.J."/>
            <person name="Scott M.A."/>
            <person name="Spackman E."/>
            <person name="Goraichik I."/>
            <person name="Dimitrov K.M."/>
            <person name="Suarez D.L."/>
            <person name="Swayne D.E."/>
        </authorList>
    </citation>
    <scope>NUCLEOTIDE SEQUENCE [LARGE SCALE GENOMIC DNA]</scope>
    <source>
        <strain evidence="14 15">11</strain>
    </source>
</reference>
<keyword evidence="15" id="KW-1185">Reference proteome</keyword>
<comment type="cofactor">
    <cofactor evidence="1">
        <name>Zn(2+)</name>
        <dbReference type="ChEBI" id="CHEBI:29105"/>
    </cofactor>
</comment>
<evidence type="ECO:0000256" key="11">
    <source>
        <dbReference type="ARBA" id="ARBA00023136"/>
    </source>
</evidence>
<evidence type="ECO:0000256" key="10">
    <source>
        <dbReference type="ARBA" id="ARBA00023049"/>
    </source>
</evidence>
<sequence length="294" mass="33543">MINWGGTTYSIHPLFVMLLALSAITGHILELVTLFVIVIVHEMGHVLTAKAFGWSIEEVKLLPFGGVAETKDGAVAPGWQECIVAAAGPLQNGIMIVIALWFAHMGIWSLEWANYFIEANMLIACFNLLPILPLDGGRMLQASCGRLVSYHRMLIMGVWFSLVSSTLLGIFALLPLFNKEPLHLNMLVLSIFLAWSNWVERKHIPYRFVRFLVNRPKRLRRWEQEIHLGQPIITEADRPVSAILKRFRRDMYHLIYIMGQNGRIEKIIPEQQLIDAYFDDPNSSPEQSQKPTKR</sequence>
<dbReference type="CDD" id="cd06161">
    <property type="entry name" value="S2P-M50_SpoIVFB"/>
    <property type="match status" value="1"/>
</dbReference>
<gene>
    <name evidence="14" type="ORF">SAMN06295960_4592</name>
</gene>
<accession>A0A1X7LVZ1</accession>
<feature type="transmembrane region" description="Helical" evidence="12">
    <location>
        <begin position="93"/>
        <end position="110"/>
    </location>
</feature>
<dbReference type="STRING" id="1852522.SAMN06295960_4592"/>
<keyword evidence="11 12" id="KW-0472">Membrane</keyword>
<evidence type="ECO:0000256" key="4">
    <source>
        <dbReference type="ARBA" id="ARBA00022670"/>
    </source>
</evidence>
<keyword evidence="4" id="KW-0645">Protease</keyword>
<keyword evidence="8" id="KW-0862">Zinc</keyword>
<dbReference type="PANTHER" id="PTHR39188:SF3">
    <property type="entry name" value="STAGE IV SPORULATION PROTEIN FB"/>
    <property type="match status" value="1"/>
</dbReference>
<dbReference type="Pfam" id="PF02163">
    <property type="entry name" value="Peptidase_M50"/>
    <property type="match status" value="1"/>
</dbReference>
<evidence type="ECO:0000256" key="7">
    <source>
        <dbReference type="ARBA" id="ARBA00022801"/>
    </source>
</evidence>
<feature type="transmembrane region" description="Helical" evidence="12">
    <location>
        <begin position="182"/>
        <end position="199"/>
    </location>
</feature>
<dbReference type="GO" id="GO:0006508">
    <property type="term" value="P:proteolysis"/>
    <property type="evidence" value="ECO:0007669"/>
    <property type="project" value="UniProtKB-KW"/>
</dbReference>
<keyword evidence="5 12" id="KW-0812">Transmembrane</keyword>
<evidence type="ECO:0000259" key="13">
    <source>
        <dbReference type="Pfam" id="PF02163"/>
    </source>
</evidence>
<keyword evidence="9 12" id="KW-1133">Transmembrane helix</keyword>
<protein>
    <submittedName>
        <fullName evidence="14">Stage IV sporulation protein FB</fullName>
    </submittedName>
</protein>
<comment type="subcellular location">
    <subcellularLocation>
        <location evidence="2">Membrane</location>
        <topology evidence="2">Multi-pass membrane protein</topology>
    </subcellularLocation>
</comment>
<dbReference type="GO" id="GO:0046872">
    <property type="term" value="F:metal ion binding"/>
    <property type="evidence" value="ECO:0007669"/>
    <property type="project" value="UniProtKB-KW"/>
</dbReference>
<feature type="transmembrane region" description="Helical" evidence="12">
    <location>
        <begin position="14"/>
        <end position="40"/>
    </location>
</feature>
<dbReference type="RefSeq" id="WP_085498428.1">
    <property type="nucleotide sequence ID" value="NZ_FXAZ01000009.1"/>
</dbReference>
<evidence type="ECO:0000313" key="14">
    <source>
        <dbReference type="EMBL" id="SMG58058.1"/>
    </source>
</evidence>
<dbReference type="GO" id="GO:0008237">
    <property type="term" value="F:metallopeptidase activity"/>
    <property type="evidence" value="ECO:0007669"/>
    <property type="project" value="UniProtKB-KW"/>
</dbReference>
<evidence type="ECO:0000256" key="2">
    <source>
        <dbReference type="ARBA" id="ARBA00004141"/>
    </source>
</evidence>
<proteinExistence type="inferred from homology"/>
<organism evidence="14 15">
    <name type="scientific">Paenibacillus aquistagni</name>
    <dbReference type="NCBI Taxonomy" id="1852522"/>
    <lineage>
        <taxon>Bacteria</taxon>
        <taxon>Bacillati</taxon>
        <taxon>Bacillota</taxon>
        <taxon>Bacilli</taxon>
        <taxon>Bacillales</taxon>
        <taxon>Paenibacillaceae</taxon>
        <taxon>Paenibacillus</taxon>
    </lineage>
</organism>
<evidence type="ECO:0000256" key="9">
    <source>
        <dbReference type="ARBA" id="ARBA00022989"/>
    </source>
</evidence>
<feature type="transmembrane region" description="Helical" evidence="12">
    <location>
        <begin position="116"/>
        <end position="134"/>
    </location>
</feature>
<feature type="domain" description="Peptidase M50" evidence="13">
    <location>
        <begin position="31"/>
        <end position="103"/>
    </location>
</feature>
<dbReference type="PANTHER" id="PTHR39188">
    <property type="entry name" value="MEMBRANE-ASSOCIATED ZINC METALLOPROTEASE M50B"/>
    <property type="match status" value="1"/>
</dbReference>
<dbReference type="EMBL" id="FXAZ01000009">
    <property type="protein sequence ID" value="SMG58058.1"/>
    <property type="molecule type" value="Genomic_DNA"/>
</dbReference>
<dbReference type="InterPro" id="IPR008915">
    <property type="entry name" value="Peptidase_M50"/>
</dbReference>
<evidence type="ECO:0000256" key="3">
    <source>
        <dbReference type="ARBA" id="ARBA00007931"/>
    </source>
</evidence>
<evidence type="ECO:0000313" key="15">
    <source>
        <dbReference type="Proteomes" id="UP000193834"/>
    </source>
</evidence>
<keyword evidence="10" id="KW-0482">Metalloprotease</keyword>
<evidence type="ECO:0000256" key="5">
    <source>
        <dbReference type="ARBA" id="ARBA00022692"/>
    </source>
</evidence>
<comment type="similarity">
    <text evidence="3">Belongs to the peptidase M50B family.</text>
</comment>
<dbReference type="OrthoDB" id="166377at2"/>
<feature type="transmembrane region" description="Helical" evidence="12">
    <location>
        <begin position="154"/>
        <end position="176"/>
    </location>
</feature>
<keyword evidence="7" id="KW-0378">Hydrolase</keyword>
<evidence type="ECO:0000256" key="8">
    <source>
        <dbReference type="ARBA" id="ARBA00022833"/>
    </source>
</evidence>
<evidence type="ECO:0000256" key="6">
    <source>
        <dbReference type="ARBA" id="ARBA00022723"/>
    </source>
</evidence>
<evidence type="ECO:0000256" key="1">
    <source>
        <dbReference type="ARBA" id="ARBA00001947"/>
    </source>
</evidence>
<name>A0A1X7LVZ1_9BACL</name>
<dbReference type="GO" id="GO:0016020">
    <property type="term" value="C:membrane"/>
    <property type="evidence" value="ECO:0007669"/>
    <property type="project" value="UniProtKB-SubCell"/>
</dbReference>
<evidence type="ECO:0000256" key="12">
    <source>
        <dbReference type="SAM" id="Phobius"/>
    </source>
</evidence>
<dbReference type="AlphaFoldDB" id="A0A1X7LVZ1"/>
<keyword evidence="6" id="KW-0479">Metal-binding</keyword>
<dbReference type="Proteomes" id="UP000193834">
    <property type="component" value="Unassembled WGS sequence"/>
</dbReference>